<feature type="coiled-coil region" evidence="1">
    <location>
        <begin position="459"/>
        <end position="486"/>
    </location>
</feature>
<dbReference type="SUPFAM" id="SSF47923">
    <property type="entry name" value="Ypt/Rab-GAP domain of gyp1p"/>
    <property type="match status" value="2"/>
</dbReference>
<dbReference type="PROSITE" id="PS50086">
    <property type="entry name" value="TBC_RABGAP"/>
    <property type="match status" value="1"/>
</dbReference>
<dbReference type="Gene3D" id="1.10.8.270">
    <property type="entry name" value="putative rabgap domain of human tbc1 domain family member 14 like domains"/>
    <property type="match status" value="1"/>
</dbReference>
<protein>
    <submittedName>
        <fullName evidence="4">Oidioi.mRNA.OKI2018_I69.chr1.g3536.t1.cds</fullName>
    </submittedName>
</protein>
<dbReference type="InterPro" id="IPR000195">
    <property type="entry name" value="Rab-GAP-TBC_dom"/>
</dbReference>
<dbReference type="InterPro" id="IPR035969">
    <property type="entry name" value="Rab-GAP_TBC_sf"/>
</dbReference>
<dbReference type="InterPro" id="IPR050302">
    <property type="entry name" value="Rab_GAP_TBC_domain"/>
</dbReference>
<evidence type="ECO:0000259" key="3">
    <source>
        <dbReference type="PROSITE" id="PS50086"/>
    </source>
</evidence>
<gene>
    <name evidence="4" type="ORF">OKIOD_LOCUS12301</name>
</gene>
<proteinExistence type="predicted"/>
<dbReference type="PANTHER" id="PTHR47219:SF22">
    <property type="entry name" value="RAB-GAP TBC DOMAIN-CONTAINING PROTEIN"/>
    <property type="match status" value="1"/>
</dbReference>
<organism evidence="4 5">
    <name type="scientific">Oikopleura dioica</name>
    <name type="common">Tunicate</name>
    <dbReference type="NCBI Taxonomy" id="34765"/>
    <lineage>
        <taxon>Eukaryota</taxon>
        <taxon>Metazoa</taxon>
        <taxon>Chordata</taxon>
        <taxon>Tunicata</taxon>
        <taxon>Appendicularia</taxon>
        <taxon>Copelata</taxon>
        <taxon>Oikopleuridae</taxon>
        <taxon>Oikopleura</taxon>
    </lineage>
</organism>
<dbReference type="Proteomes" id="UP001158576">
    <property type="component" value="Chromosome 1"/>
</dbReference>
<keyword evidence="1" id="KW-0175">Coiled coil</keyword>
<reference evidence="4 5" key="1">
    <citation type="submission" date="2021-04" db="EMBL/GenBank/DDBJ databases">
        <authorList>
            <person name="Bliznina A."/>
        </authorList>
    </citation>
    <scope>NUCLEOTIDE SEQUENCE [LARGE SCALE GENOMIC DNA]</scope>
</reference>
<dbReference type="Gene3D" id="1.10.10.750">
    <property type="entry name" value="Ypt/Rab-GAP domain of gyp1p, domain 1"/>
    <property type="match status" value="1"/>
</dbReference>
<dbReference type="EMBL" id="OU015566">
    <property type="protein sequence ID" value="CAG5107884.1"/>
    <property type="molecule type" value="Genomic_DNA"/>
</dbReference>
<dbReference type="PANTHER" id="PTHR47219">
    <property type="entry name" value="RAB GTPASE-ACTIVATING PROTEIN 1-LIKE"/>
    <property type="match status" value="1"/>
</dbReference>
<keyword evidence="5" id="KW-1185">Reference proteome</keyword>
<feature type="region of interest" description="Disordered" evidence="2">
    <location>
        <begin position="1"/>
        <end position="41"/>
    </location>
</feature>
<evidence type="ECO:0000313" key="5">
    <source>
        <dbReference type="Proteomes" id="UP001158576"/>
    </source>
</evidence>
<evidence type="ECO:0000313" key="4">
    <source>
        <dbReference type="EMBL" id="CAG5107884.1"/>
    </source>
</evidence>
<feature type="domain" description="Rab-GAP TBC" evidence="3">
    <location>
        <begin position="124"/>
        <end position="309"/>
    </location>
</feature>
<sequence length="670" mass="76080">MESPRSSAKAMLAKLNLGSFSGVPQPSEPPSKGSPGPSDHEKALIRRLEEQNFHNATTASSIEQQRLVNQKKEEIERNKANKPRIPKMNGAVNNEWEIWGNALKDWHEFSKKNSKKVLPMILKGIPNPLRPMAWISISGADLRLHQKYSELLSQETSSEKMIRGDISRTFPEEEMFQDASGTEMLFNVMKAYAVSDPEVGYCQGSAFIVGMLLLNMPEEDAFCLFVKLMSRATGYGLREMYKPGMGELPVLLYQLEMLIQEHCPELHTHFKAHEFSTSTFASKCLNKALLLTLKDQFLGRDLDGMMSLAQKEGPKFFARDPDLLINKAYGAGIKISTTKMSKWRKEFESARKKELAEEGEIRWLRAENRNLNNRILSLEKENNTLAHNLIQRSVKQAIEAEEKILLGKELKLAKRHAKRLSGGSRDEVLADDADRKDVKYTEEFVLELQQELVKARLREAEATEHLKESNERQKVLEAENRELRRDTQLADALAEARNSKKLESEAIMALRDLQKGLQANLSKDAVSSDSALEAMVSAAAGARVDLIETKQQINILEASMRRISQQRDELQQEIKALRETNLTLKKDRDRQKDQLLQEKSLRQCEESQAKIDQLEDSLNKSSFPVLDDEIPTTIPTLEESDKLIEKAELDHVERAEADDIDELTLKVDDS</sequence>
<accession>A0ABN7T195</accession>
<evidence type="ECO:0000256" key="1">
    <source>
        <dbReference type="SAM" id="Coils"/>
    </source>
</evidence>
<feature type="coiled-coil region" evidence="1">
    <location>
        <begin position="361"/>
        <end position="388"/>
    </location>
</feature>
<name>A0ABN7T195_OIKDI</name>
<feature type="coiled-coil region" evidence="1">
    <location>
        <begin position="546"/>
        <end position="617"/>
    </location>
</feature>
<dbReference type="Pfam" id="PF00566">
    <property type="entry name" value="RabGAP-TBC"/>
    <property type="match status" value="1"/>
</dbReference>
<dbReference type="SMART" id="SM00164">
    <property type="entry name" value="TBC"/>
    <property type="match status" value="1"/>
</dbReference>
<evidence type="ECO:0000256" key="2">
    <source>
        <dbReference type="SAM" id="MobiDB-lite"/>
    </source>
</evidence>
<dbReference type="Gene3D" id="1.10.472.80">
    <property type="entry name" value="Ypt/Rab-GAP domain of gyp1p, domain 3"/>
    <property type="match status" value="1"/>
</dbReference>